<sequence>MTAELTIRDPAATVVRDVTAWLRLVAVGPYALLAALTAYTVAQRRAEPGPLTVDLALCAATALWMLALVTVRPGWRERPVLMTVFLVGLAAITLVLVVRDPWFGVFTPAGYVYAFRLLRWPWRLGGICAFAVVAGTAQASGIPRTTVAGVLTWAAVVVVNVVPMCALAWALERDRLRQEERLRALDEARAANERLAAALAENAALQERLVGQARAAGIRDERERLAREIHDTLAQGLTGIVAQLRAAEAAGDDLAAEDPADRAGWRRHVTLAAQLSRESLAEARRSVHALRPQELECAALGAAIADIAGRWSARHGLAVQVTTTGAPGPLRPEAEAALLRAAQEALANVAKHAEASRVGVTLSYLDDEVALDVRDDGRGFDPGATGGPHAGGGFGLVAMRQRIEALDGTLQIESRPRHGTGISARVPLGAGA</sequence>
<dbReference type="InterPro" id="IPR017205">
    <property type="entry name" value="Sig_transdc_His_kinase_ChrS"/>
</dbReference>
<evidence type="ECO:0000256" key="4">
    <source>
        <dbReference type="ARBA" id="ARBA00012438"/>
    </source>
</evidence>
<evidence type="ECO:0000256" key="16">
    <source>
        <dbReference type="SAM" id="Coils"/>
    </source>
</evidence>
<comment type="function">
    <text evidence="14">Member of the two-component regulatory system NreB/NreC involved in the control of dissimilatory nitrate/nitrite reduction in response to oxygen. NreB functions as a direct oxygen sensor histidine kinase which is autophosphorylated, in the absence of oxygen, probably at the conserved histidine residue, and transfers its phosphate group probably to a conserved aspartate residue of NreC. NreB/NreC activates the expression of the nitrate (narGHJI) and nitrite (nir) reductase operons, as well as the putative nitrate transporter gene narT.</text>
</comment>
<evidence type="ECO:0000259" key="18">
    <source>
        <dbReference type="PROSITE" id="PS50109"/>
    </source>
</evidence>
<dbReference type="Pfam" id="PF07730">
    <property type="entry name" value="HisKA_3"/>
    <property type="match status" value="1"/>
</dbReference>
<feature type="domain" description="Histidine kinase" evidence="18">
    <location>
        <begin position="338"/>
        <end position="430"/>
    </location>
</feature>
<dbReference type="PANTHER" id="PTHR24421">
    <property type="entry name" value="NITRATE/NITRITE SENSOR PROTEIN NARX-RELATED"/>
    <property type="match status" value="1"/>
</dbReference>
<evidence type="ECO:0000313" key="19">
    <source>
        <dbReference type="EMBL" id="ADP83237.1"/>
    </source>
</evidence>
<dbReference type="GO" id="GO:0016020">
    <property type="term" value="C:membrane"/>
    <property type="evidence" value="ECO:0007669"/>
    <property type="project" value="InterPro"/>
</dbReference>
<evidence type="ECO:0000256" key="3">
    <source>
        <dbReference type="ARBA" id="ARBA00004496"/>
    </source>
</evidence>
<evidence type="ECO:0000256" key="14">
    <source>
        <dbReference type="ARBA" id="ARBA00024827"/>
    </source>
</evidence>
<dbReference type="KEGG" id="fri:FraEuI1c_5249"/>
<dbReference type="PROSITE" id="PS50109">
    <property type="entry name" value="HIS_KIN"/>
    <property type="match status" value="1"/>
</dbReference>
<keyword evidence="13" id="KW-0411">Iron-sulfur</keyword>
<dbReference type="STRING" id="298654.FraEuI1c_5249"/>
<evidence type="ECO:0000256" key="7">
    <source>
        <dbReference type="ARBA" id="ARBA00022490"/>
    </source>
</evidence>
<evidence type="ECO:0000256" key="12">
    <source>
        <dbReference type="ARBA" id="ARBA00023012"/>
    </source>
</evidence>
<dbReference type="GO" id="GO:0005737">
    <property type="term" value="C:cytoplasm"/>
    <property type="evidence" value="ECO:0007669"/>
    <property type="project" value="UniProtKB-SubCell"/>
</dbReference>
<comment type="cofactor">
    <cofactor evidence="2">
        <name>[4Fe-4S] cluster</name>
        <dbReference type="ChEBI" id="CHEBI:49883"/>
    </cofactor>
</comment>
<dbReference type="InParanoid" id="E3J844"/>
<evidence type="ECO:0000256" key="17">
    <source>
        <dbReference type="SAM" id="Phobius"/>
    </source>
</evidence>
<dbReference type="InterPro" id="IPR004358">
    <property type="entry name" value="Sig_transdc_His_kin-like_C"/>
</dbReference>
<organism evidence="19 20">
    <name type="scientific">Pseudofrankia inefficax (strain DSM 45817 / CECT 9037 / DDB 130130 / EuI1c)</name>
    <name type="common">Frankia inefficax</name>
    <dbReference type="NCBI Taxonomy" id="298654"/>
    <lineage>
        <taxon>Bacteria</taxon>
        <taxon>Bacillati</taxon>
        <taxon>Actinomycetota</taxon>
        <taxon>Actinomycetes</taxon>
        <taxon>Frankiales</taxon>
        <taxon>Frankiaceae</taxon>
        <taxon>Pseudofrankia</taxon>
    </lineage>
</organism>
<keyword evidence="7" id="KW-0963">Cytoplasm</keyword>
<dbReference type="AlphaFoldDB" id="E3J844"/>
<dbReference type="Proteomes" id="UP000002484">
    <property type="component" value="Chromosome"/>
</dbReference>
<dbReference type="SUPFAM" id="SSF55874">
    <property type="entry name" value="ATPase domain of HSP90 chaperone/DNA topoisomerase II/histidine kinase"/>
    <property type="match status" value="1"/>
</dbReference>
<dbReference type="Gene3D" id="3.30.565.10">
    <property type="entry name" value="Histidine kinase-like ATPase, C-terminal domain"/>
    <property type="match status" value="1"/>
</dbReference>
<keyword evidence="17" id="KW-0812">Transmembrane</keyword>
<feature type="transmembrane region" description="Helical" evidence="17">
    <location>
        <begin position="81"/>
        <end position="99"/>
    </location>
</feature>
<evidence type="ECO:0000256" key="10">
    <source>
        <dbReference type="ARBA" id="ARBA00022777"/>
    </source>
</evidence>
<comment type="subcellular location">
    <subcellularLocation>
        <location evidence="3">Cytoplasm</location>
    </subcellularLocation>
</comment>
<keyword evidence="12" id="KW-0902">Two-component regulatory system</keyword>
<proteinExistence type="predicted"/>
<dbReference type="InterPro" id="IPR011712">
    <property type="entry name" value="Sig_transdc_His_kin_sub3_dim/P"/>
</dbReference>
<dbReference type="EMBL" id="CP002299">
    <property type="protein sequence ID" value="ADP83237.1"/>
    <property type="molecule type" value="Genomic_DNA"/>
</dbReference>
<evidence type="ECO:0000256" key="13">
    <source>
        <dbReference type="ARBA" id="ARBA00023014"/>
    </source>
</evidence>
<keyword evidence="17" id="KW-1133">Transmembrane helix</keyword>
<dbReference type="PIRSF" id="PIRSF037434">
    <property type="entry name" value="STHK_ChrS"/>
    <property type="match status" value="1"/>
</dbReference>
<dbReference type="CDD" id="cd16917">
    <property type="entry name" value="HATPase_UhpB-NarQ-NarX-like"/>
    <property type="match status" value="1"/>
</dbReference>
<dbReference type="SMART" id="SM00387">
    <property type="entry name" value="HATPase_c"/>
    <property type="match status" value="1"/>
</dbReference>
<dbReference type="InterPro" id="IPR005467">
    <property type="entry name" value="His_kinase_dom"/>
</dbReference>
<dbReference type="InterPro" id="IPR050482">
    <property type="entry name" value="Sensor_HK_TwoCompSys"/>
</dbReference>
<evidence type="ECO:0000256" key="8">
    <source>
        <dbReference type="ARBA" id="ARBA00022679"/>
    </source>
</evidence>
<dbReference type="GO" id="GO:0046983">
    <property type="term" value="F:protein dimerization activity"/>
    <property type="evidence" value="ECO:0007669"/>
    <property type="project" value="InterPro"/>
</dbReference>
<evidence type="ECO:0000313" key="20">
    <source>
        <dbReference type="Proteomes" id="UP000002484"/>
    </source>
</evidence>
<dbReference type="GO" id="GO:0000155">
    <property type="term" value="F:phosphorelay sensor kinase activity"/>
    <property type="evidence" value="ECO:0007669"/>
    <property type="project" value="InterPro"/>
</dbReference>
<name>E3J844_PSEI1</name>
<dbReference type="HOGENOM" id="CLU_000445_20_15_11"/>
<keyword evidence="8" id="KW-0808">Transferase</keyword>
<keyword evidence="17" id="KW-0472">Membrane</keyword>
<feature type="coiled-coil region" evidence="16">
    <location>
        <begin position="181"/>
        <end position="208"/>
    </location>
</feature>
<evidence type="ECO:0000256" key="2">
    <source>
        <dbReference type="ARBA" id="ARBA00001966"/>
    </source>
</evidence>
<evidence type="ECO:0000256" key="15">
    <source>
        <dbReference type="ARBA" id="ARBA00030800"/>
    </source>
</evidence>
<dbReference type="InterPro" id="IPR003594">
    <property type="entry name" value="HATPase_dom"/>
</dbReference>
<dbReference type="EC" id="2.7.13.3" evidence="4"/>
<comment type="catalytic activity">
    <reaction evidence="1">
        <text>ATP + protein L-histidine = ADP + protein N-phospho-L-histidine.</text>
        <dbReference type="EC" id="2.7.13.3"/>
    </reaction>
</comment>
<dbReference type="RefSeq" id="WP_013426355.1">
    <property type="nucleotide sequence ID" value="NC_014666.1"/>
</dbReference>
<keyword evidence="20" id="KW-1185">Reference proteome</keyword>
<keyword evidence="10 19" id="KW-0418">Kinase</keyword>
<dbReference type="OrthoDB" id="144293at2"/>
<evidence type="ECO:0000256" key="11">
    <source>
        <dbReference type="ARBA" id="ARBA00023004"/>
    </source>
</evidence>
<dbReference type="GO" id="GO:0051539">
    <property type="term" value="F:4 iron, 4 sulfur cluster binding"/>
    <property type="evidence" value="ECO:0007669"/>
    <property type="project" value="UniProtKB-KW"/>
</dbReference>
<evidence type="ECO:0000256" key="1">
    <source>
        <dbReference type="ARBA" id="ARBA00000085"/>
    </source>
</evidence>
<dbReference type="GO" id="GO:0046872">
    <property type="term" value="F:metal ion binding"/>
    <property type="evidence" value="ECO:0007669"/>
    <property type="project" value="UniProtKB-KW"/>
</dbReference>
<reference evidence="19 20" key="1">
    <citation type="submission" date="2010-10" db="EMBL/GenBank/DDBJ databases">
        <title>Complete sequence of Frankia sp. EuI1c.</title>
        <authorList>
            <consortium name="US DOE Joint Genome Institute"/>
            <person name="Lucas S."/>
            <person name="Copeland A."/>
            <person name="Lapidus A."/>
            <person name="Cheng J.-F."/>
            <person name="Bruce D."/>
            <person name="Goodwin L."/>
            <person name="Pitluck S."/>
            <person name="Chertkov O."/>
            <person name="Detter J.C."/>
            <person name="Han C."/>
            <person name="Tapia R."/>
            <person name="Land M."/>
            <person name="Hauser L."/>
            <person name="Jeffries C."/>
            <person name="Kyrpides N."/>
            <person name="Ivanova N."/>
            <person name="Mikhailova N."/>
            <person name="Beauchemin N."/>
            <person name="Sen A."/>
            <person name="Sur S.A."/>
            <person name="Gtari M."/>
            <person name="Wall L."/>
            <person name="Tisa L."/>
            <person name="Woyke T."/>
        </authorList>
    </citation>
    <scope>NUCLEOTIDE SEQUENCE [LARGE SCALE GENOMIC DNA]</scope>
    <source>
        <strain evidence="20">DSM 45817 / CECT 9037 / EuI1c</strain>
    </source>
</reference>
<feature type="transmembrane region" description="Helical" evidence="17">
    <location>
        <begin position="20"/>
        <end position="41"/>
    </location>
</feature>
<keyword evidence="9" id="KW-0479">Metal-binding</keyword>
<dbReference type="Pfam" id="PF02518">
    <property type="entry name" value="HATPase_c"/>
    <property type="match status" value="1"/>
</dbReference>
<feature type="transmembrane region" description="Helical" evidence="17">
    <location>
        <begin position="151"/>
        <end position="171"/>
    </location>
</feature>
<dbReference type="Gene3D" id="1.20.5.1930">
    <property type="match status" value="1"/>
</dbReference>
<dbReference type="PANTHER" id="PTHR24421:SF62">
    <property type="entry name" value="SENSORY TRANSDUCTION HISTIDINE KINASE"/>
    <property type="match status" value="1"/>
</dbReference>
<keyword evidence="6" id="KW-0004">4Fe-4S</keyword>
<dbReference type="PRINTS" id="PR00344">
    <property type="entry name" value="BCTRLSENSOR"/>
</dbReference>
<feature type="transmembrane region" description="Helical" evidence="17">
    <location>
        <begin position="120"/>
        <end position="139"/>
    </location>
</feature>
<evidence type="ECO:0000256" key="5">
    <source>
        <dbReference type="ARBA" id="ARBA00017322"/>
    </source>
</evidence>
<protein>
    <recommendedName>
        <fullName evidence="5">Oxygen sensor histidine kinase NreB</fullName>
        <ecNumber evidence="4">2.7.13.3</ecNumber>
    </recommendedName>
    <alternativeName>
        <fullName evidence="15">Nitrogen regulation protein B</fullName>
    </alternativeName>
</protein>
<gene>
    <name evidence="19" type="ordered locus">FraEuI1c_5249</name>
</gene>
<accession>E3J844</accession>
<evidence type="ECO:0000256" key="9">
    <source>
        <dbReference type="ARBA" id="ARBA00022723"/>
    </source>
</evidence>
<keyword evidence="11" id="KW-0408">Iron</keyword>
<evidence type="ECO:0000256" key="6">
    <source>
        <dbReference type="ARBA" id="ARBA00022485"/>
    </source>
</evidence>
<dbReference type="InterPro" id="IPR036890">
    <property type="entry name" value="HATPase_C_sf"/>
</dbReference>
<feature type="transmembrane region" description="Helical" evidence="17">
    <location>
        <begin position="53"/>
        <end position="75"/>
    </location>
</feature>
<dbReference type="eggNOG" id="COG4585">
    <property type="taxonomic scope" value="Bacteria"/>
</dbReference>
<keyword evidence="16" id="KW-0175">Coiled coil</keyword>